<dbReference type="CDD" id="cd00580">
    <property type="entry name" value="CHMI"/>
    <property type="match status" value="1"/>
</dbReference>
<accession>A0A2A4Z2V1</accession>
<dbReference type="InterPro" id="IPR004220">
    <property type="entry name" value="5-COMe_2-OHmuconate_Isoase"/>
</dbReference>
<dbReference type="GO" id="GO:0008704">
    <property type="term" value="F:5-carboxymethyl-2-hydroxymuconate delta-isomerase activity"/>
    <property type="evidence" value="ECO:0007669"/>
    <property type="project" value="InterPro"/>
</dbReference>
<evidence type="ECO:0000313" key="1">
    <source>
        <dbReference type="EMBL" id="PCJ01285.1"/>
    </source>
</evidence>
<dbReference type="AlphaFoldDB" id="A0A2A4Z2V1"/>
<dbReference type="PANTHER" id="PTHR37950">
    <property type="entry name" value="4-HYDROXYPHENYLACETATE CATABOLISM PROTEIN"/>
    <property type="match status" value="1"/>
</dbReference>
<dbReference type="Gene3D" id="3.30.429.10">
    <property type="entry name" value="Macrophage Migration Inhibitory Factor"/>
    <property type="match status" value="1"/>
</dbReference>
<dbReference type="PANTHER" id="PTHR37950:SF1">
    <property type="entry name" value="4-HYDROXYPHENYLACETATE CATABOLISM PROTEIN"/>
    <property type="match status" value="1"/>
</dbReference>
<proteinExistence type="predicted"/>
<gene>
    <name evidence="1" type="ORF">COB13_07975</name>
</gene>
<dbReference type="EMBL" id="NVUS01000008">
    <property type="protein sequence ID" value="PCJ01285.1"/>
    <property type="molecule type" value="Genomic_DNA"/>
</dbReference>
<sequence length="113" mass="12719">MPHCIIEYSKSLQKSVEPSAFIAVVHQAAIESGLFDPDDIRSRAIAFDDYQIRGDKQHFIHVTLRIMHGRNDSQKNQLSSTVMQALESLNLTSIILSVEICDIDKTTYAKVTL</sequence>
<reference evidence="1" key="2">
    <citation type="journal article" date="2018" name="ISME J.">
        <title>A dynamic microbial community with high functional redundancy inhabits the cold, oxic subseafloor aquifer.</title>
        <authorList>
            <person name="Tully B.J."/>
            <person name="Wheat C.G."/>
            <person name="Glazer B.T."/>
            <person name="Huber J.A."/>
        </authorList>
    </citation>
    <scope>NUCLEOTIDE SEQUENCE</scope>
    <source>
        <strain evidence="1">NORP83</strain>
    </source>
</reference>
<dbReference type="InterPro" id="IPR014347">
    <property type="entry name" value="Tautomerase/MIF_sf"/>
</dbReference>
<keyword evidence="1" id="KW-0413">Isomerase</keyword>
<comment type="caution">
    <text evidence="1">The sequence shown here is derived from an EMBL/GenBank/DDBJ whole genome shotgun (WGS) entry which is preliminary data.</text>
</comment>
<name>A0A2A4Z2V1_9PROT</name>
<organism evidence="1">
    <name type="scientific">OCS116 cluster bacterium</name>
    <dbReference type="NCBI Taxonomy" id="2030921"/>
    <lineage>
        <taxon>Bacteria</taxon>
        <taxon>Pseudomonadati</taxon>
        <taxon>Pseudomonadota</taxon>
        <taxon>Alphaproteobacteria</taxon>
        <taxon>OCS116 cluster</taxon>
    </lineage>
</organism>
<protein>
    <submittedName>
        <fullName evidence="1">5-carboxymethyl-2-hydroxymuconate isomerase</fullName>
    </submittedName>
</protein>
<dbReference type="Pfam" id="PF02962">
    <property type="entry name" value="CHMI"/>
    <property type="match status" value="1"/>
</dbReference>
<dbReference type="SUPFAM" id="SSF55331">
    <property type="entry name" value="Tautomerase/MIF"/>
    <property type="match status" value="1"/>
</dbReference>
<reference key="1">
    <citation type="submission" date="2017-08" db="EMBL/GenBank/DDBJ databases">
        <title>A dynamic microbial community with high functional redundancy inhabits the cold, oxic subseafloor aquifer.</title>
        <authorList>
            <person name="Tully B.J."/>
            <person name="Wheat C.G."/>
            <person name="Glazer B.T."/>
            <person name="Huber J.A."/>
        </authorList>
    </citation>
    <scope>NUCLEOTIDE SEQUENCE [LARGE SCALE GENOMIC DNA]</scope>
</reference>